<accession>A0A517MT84</accession>
<keyword evidence="8 15" id="KW-0489">Methyltransferase</keyword>
<evidence type="ECO:0000256" key="17">
    <source>
        <dbReference type="RuleBase" id="RU003464"/>
    </source>
</evidence>
<dbReference type="InterPro" id="IPR023148">
    <property type="entry name" value="tRNA_m1G_MeTrfase_C_sf"/>
</dbReference>
<evidence type="ECO:0000313" key="20">
    <source>
        <dbReference type="Proteomes" id="UP000319852"/>
    </source>
</evidence>
<gene>
    <name evidence="15 19" type="primary">trmD</name>
    <name evidence="19" type="ORF">HG15A2_13680</name>
</gene>
<evidence type="ECO:0000259" key="18">
    <source>
        <dbReference type="Pfam" id="PF01746"/>
    </source>
</evidence>
<evidence type="ECO:0000256" key="13">
    <source>
        <dbReference type="ARBA" id="ARBA00033392"/>
    </source>
</evidence>
<dbReference type="FunFam" id="3.40.1280.10:FF:000001">
    <property type="entry name" value="tRNA (guanine-N(1)-)-methyltransferase"/>
    <property type="match status" value="1"/>
</dbReference>
<evidence type="ECO:0000256" key="15">
    <source>
        <dbReference type="HAMAP-Rule" id="MF_00605"/>
    </source>
</evidence>
<keyword evidence="10 15" id="KW-0949">S-adenosyl-L-methionine</keyword>
<proteinExistence type="inferred from homology"/>
<evidence type="ECO:0000256" key="10">
    <source>
        <dbReference type="ARBA" id="ARBA00022691"/>
    </source>
</evidence>
<comment type="subunit">
    <text evidence="4 15 17">Homodimer.</text>
</comment>
<keyword evidence="7 15" id="KW-0963">Cytoplasm</keyword>
<feature type="domain" description="tRNA methyltransferase TRMD/TRM10-type" evidence="18">
    <location>
        <begin position="1"/>
        <end position="227"/>
    </location>
</feature>
<evidence type="ECO:0000256" key="4">
    <source>
        <dbReference type="ARBA" id="ARBA00011738"/>
    </source>
</evidence>
<organism evidence="19 20">
    <name type="scientific">Adhaeretor mobilis</name>
    <dbReference type="NCBI Taxonomy" id="1930276"/>
    <lineage>
        <taxon>Bacteria</taxon>
        <taxon>Pseudomonadati</taxon>
        <taxon>Planctomycetota</taxon>
        <taxon>Planctomycetia</taxon>
        <taxon>Pirellulales</taxon>
        <taxon>Lacipirellulaceae</taxon>
        <taxon>Adhaeretor</taxon>
    </lineage>
</organism>
<dbReference type="Gene3D" id="1.10.1270.20">
    <property type="entry name" value="tRNA(m1g37)methyltransferase, domain 2"/>
    <property type="match status" value="1"/>
</dbReference>
<feature type="binding site" evidence="15 16">
    <location>
        <begin position="134"/>
        <end position="139"/>
    </location>
    <ligand>
        <name>S-adenosyl-L-methionine</name>
        <dbReference type="ChEBI" id="CHEBI:59789"/>
    </ligand>
</feature>
<evidence type="ECO:0000256" key="1">
    <source>
        <dbReference type="ARBA" id="ARBA00002634"/>
    </source>
</evidence>
<dbReference type="NCBIfam" id="NF000648">
    <property type="entry name" value="PRK00026.1"/>
    <property type="match status" value="1"/>
</dbReference>
<dbReference type="InterPro" id="IPR029026">
    <property type="entry name" value="tRNA_m1G_MTases_N"/>
</dbReference>
<dbReference type="Proteomes" id="UP000319852">
    <property type="component" value="Chromosome"/>
</dbReference>
<evidence type="ECO:0000256" key="2">
    <source>
        <dbReference type="ARBA" id="ARBA00004496"/>
    </source>
</evidence>
<dbReference type="InterPro" id="IPR029028">
    <property type="entry name" value="Alpha/beta_knot_MTases"/>
</dbReference>
<dbReference type="GO" id="GO:0005829">
    <property type="term" value="C:cytosol"/>
    <property type="evidence" value="ECO:0007669"/>
    <property type="project" value="TreeGrafter"/>
</dbReference>
<sequence length="228" mass="25576">MRFDILTLFPEMFPGYLGQSLLNLAIENGLVDIQLHNIRDWSKDEKHHKVDDRPFGGGAGMVLNPGPVVEAVEAVQSQAGQTAKVIMLTPGGEKLTQRVVERLATHERLILLCGRYEGFDQRITDILEPEEISLGDFIVNGGEVAAMVLVDAVVRLVPGVLGDEDSNRYDSFSTGNRLLEYAQYTRPREYRGHTVPEVLLSGDHEKIAKWREANSLERTKQRRPDLLD</sequence>
<evidence type="ECO:0000256" key="16">
    <source>
        <dbReference type="PIRSR" id="PIRSR000386-1"/>
    </source>
</evidence>
<evidence type="ECO:0000313" key="19">
    <source>
        <dbReference type="EMBL" id="QDS98096.1"/>
    </source>
</evidence>
<reference evidence="19 20" key="1">
    <citation type="submission" date="2019-02" db="EMBL/GenBank/DDBJ databases">
        <title>Deep-cultivation of Planctomycetes and their phenomic and genomic characterization uncovers novel biology.</title>
        <authorList>
            <person name="Wiegand S."/>
            <person name="Jogler M."/>
            <person name="Boedeker C."/>
            <person name="Pinto D."/>
            <person name="Vollmers J."/>
            <person name="Rivas-Marin E."/>
            <person name="Kohn T."/>
            <person name="Peeters S.H."/>
            <person name="Heuer A."/>
            <person name="Rast P."/>
            <person name="Oberbeckmann S."/>
            <person name="Bunk B."/>
            <person name="Jeske O."/>
            <person name="Meyerdierks A."/>
            <person name="Storesund J.E."/>
            <person name="Kallscheuer N."/>
            <person name="Luecker S."/>
            <person name="Lage O.M."/>
            <person name="Pohl T."/>
            <person name="Merkel B.J."/>
            <person name="Hornburger P."/>
            <person name="Mueller R.-W."/>
            <person name="Bruemmer F."/>
            <person name="Labrenz M."/>
            <person name="Spormann A.M."/>
            <person name="Op den Camp H."/>
            <person name="Overmann J."/>
            <person name="Amann R."/>
            <person name="Jetten M.S.M."/>
            <person name="Mascher T."/>
            <person name="Medema M.H."/>
            <person name="Devos D.P."/>
            <person name="Kaster A.-K."/>
            <person name="Ovreas L."/>
            <person name="Rohde M."/>
            <person name="Galperin M.Y."/>
            <person name="Jogler C."/>
        </authorList>
    </citation>
    <scope>NUCLEOTIDE SEQUENCE [LARGE SCALE GENOMIC DNA]</scope>
    <source>
        <strain evidence="19 20">HG15A2</strain>
    </source>
</reference>
<evidence type="ECO:0000256" key="7">
    <source>
        <dbReference type="ARBA" id="ARBA00022490"/>
    </source>
</evidence>
<dbReference type="PIRSF" id="PIRSF000386">
    <property type="entry name" value="tRNA_mtase"/>
    <property type="match status" value="1"/>
</dbReference>
<dbReference type="OrthoDB" id="9807416at2"/>
<dbReference type="GO" id="GO:0002939">
    <property type="term" value="P:tRNA N1-guanine methylation"/>
    <property type="evidence" value="ECO:0007669"/>
    <property type="project" value="TreeGrafter"/>
</dbReference>
<dbReference type="GO" id="GO:0052906">
    <property type="term" value="F:tRNA (guanine(37)-N1)-methyltransferase activity"/>
    <property type="evidence" value="ECO:0007669"/>
    <property type="project" value="UniProtKB-UniRule"/>
</dbReference>
<comment type="catalytic activity">
    <reaction evidence="14 15 17">
        <text>guanosine(37) in tRNA + S-adenosyl-L-methionine = N(1)-methylguanosine(37) in tRNA + S-adenosyl-L-homocysteine + H(+)</text>
        <dbReference type="Rhea" id="RHEA:36899"/>
        <dbReference type="Rhea" id="RHEA-COMP:10145"/>
        <dbReference type="Rhea" id="RHEA-COMP:10147"/>
        <dbReference type="ChEBI" id="CHEBI:15378"/>
        <dbReference type="ChEBI" id="CHEBI:57856"/>
        <dbReference type="ChEBI" id="CHEBI:59789"/>
        <dbReference type="ChEBI" id="CHEBI:73542"/>
        <dbReference type="ChEBI" id="CHEBI:74269"/>
        <dbReference type="EC" id="2.1.1.228"/>
    </reaction>
</comment>
<dbReference type="EC" id="2.1.1.228" evidence="5 15"/>
<comment type="function">
    <text evidence="1 15 17">Specifically methylates guanosine-37 in various tRNAs.</text>
</comment>
<evidence type="ECO:0000256" key="9">
    <source>
        <dbReference type="ARBA" id="ARBA00022679"/>
    </source>
</evidence>
<feature type="binding site" evidence="15 16">
    <location>
        <position position="114"/>
    </location>
    <ligand>
        <name>S-adenosyl-L-methionine</name>
        <dbReference type="ChEBI" id="CHEBI:59789"/>
    </ligand>
</feature>
<keyword evidence="20" id="KW-1185">Reference proteome</keyword>
<dbReference type="InterPro" id="IPR002649">
    <property type="entry name" value="tRNA_m1G_MeTrfase_TrmD"/>
</dbReference>
<dbReference type="CDD" id="cd18080">
    <property type="entry name" value="TrmD-like"/>
    <property type="match status" value="1"/>
</dbReference>
<evidence type="ECO:0000256" key="6">
    <source>
        <dbReference type="ARBA" id="ARBA00014679"/>
    </source>
</evidence>
<evidence type="ECO:0000256" key="3">
    <source>
        <dbReference type="ARBA" id="ARBA00007630"/>
    </source>
</evidence>
<keyword evidence="11 15" id="KW-0819">tRNA processing</keyword>
<protein>
    <recommendedName>
        <fullName evidence="6 15">tRNA (guanine-N(1)-)-methyltransferase</fullName>
        <ecNumber evidence="5 15">2.1.1.228</ecNumber>
    </recommendedName>
    <alternativeName>
        <fullName evidence="12 15">M1G-methyltransferase</fullName>
    </alternativeName>
    <alternativeName>
        <fullName evidence="13 15">tRNA [GM37] methyltransferase</fullName>
    </alternativeName>
</protein>
<evidence type="ECO:0000256" key="12">
    <source>
        <dbReference type="ARBA" id="ARBA00029736"/>
    </source>
</evidence>
<comment type="subcellular location">
    <subcellularLocation>
        <location evidence="2 15 17">Cytoplasm</location>
    </subcellularLocation>
</comment>
<comment type="similarity">
    <text evidence="3 15 17">Belongs to the RNA methyltransferase TrmD family.</text>
</comment>
<evidence type="ECO:0000256" key="11">
    <source>
        <dbReference type="ARBA" id="ARBA00022694"/>
    </source>
</evidence>
<dbReference type="EMBL" id="CP036263">
    <property type="protein sequence ID" value="QDS98096.1"/>
    <property type="molecule type" value="Genomic_DNA"/>
</dbReference>
<keyword evidence="9 15" id="KW-0808">Transferase</keyword>
<dbReference type="KEGG" id="amob:HG15A2_13680"/>
<dbReference type="NCBIfam" id="TIGR00088">
    <property type="entry name" value="trmD"/>
    <property type="match status" value="1"/>
</dbReference>
<dbReference type="AlphaFoldDB" id="A0A517MT84"/>
<dbReference type="RefSeq" id="WP_145059012.1">
    <property type="nucleotide sequence ID" value="NZ_CP036263.1"/>
</dbReference>
<dbReference type="Pfam" id="PF01746">
    <property type="entry name" value="tRNA_m1G_MT"/>
    <property type="match status" value="1"/>
</dbReference>
<dbReference type="Gene3D" id="3.40.1280.10">
    <property type="match status" value="1"/>
</dbReference>
<evidence type="ECO:0000256" key="5">
    <source>
        <dbReference type="ARBA" id="ARBA00012807"/>
    </source>
</evidence>
<dbReference type="HAMAP" id="MF_00605">
    <property type="entry name" value="TrmD"/>
    <property type="match status" value="1"/>
</dbReference>
<evidence type="ECO:0000256" key="14">
    <source>
        <dbReference type="ARBA" id="ARBA00047783"/>
    </source>
</evidence>
<evidence type="ECO:0000256" key="8">
    <source>
        <dbReference type="ARBA" id="ARBA00022603"/>
    </source>
</evidence>
<dbReference type="InterPro" id="IPR016009">
    <property type="entry name" value="tRNA_MeTrfase_TRMD/TRM10"/>
</dbReference>
<dbReference type="PANTHER" id="PTHR46417">
    <property type="entry name" value="TRNA (GUANINE-N(1)-)-METHYLTRANSFERASE"/>
    <property type="match status" value="1"/>
</dbReference>
<dbReference type="SUPFAM" id="SSF75217">
    <property type="entry name" value="alpha/beta knot"/>
    <property type="match status" value="1"/>
</dbReference>
<name>A0A517MT84_9BACT</name>
<dbReference type="PANTHER" id="PTHR46417:SF1">
    <property type="entry name" value="TRNA (GUANINE-N(1)-)-METHYLTRANSFERASE"/>
    <property type="match status" value="1"/>
</dbReference>